<name>A0AAW5ME12_AERVE</name>
<gene>
    <name evidence="1" type="ORF">NS965_24135</name>
</gene>
<dbReference type="EMBL" id="JANLFC010000140">
    <property type="protein sequence ID" value="MCR4451479.1"/>
    <property type="molecule type" value="Genomic_DNA"/>
</dbReference>
<evidence type="ECO:0000313" key="2">
    <source>
        <dbReference type="Proteomes" id="UP001204061"/>
    </source>
</evidence>
<dbReference type="AlphaFoldDB" id="A0AAW5ME12"/>
<reference evidence="1" key="1">
    <citation type="submission" date="2022-08" db="EMBL/GenBank/DDBJ databases">
        <title>A global survey of hypervirulent Aeromonas hydrophila identified this emerging pathogen in farmed fish in the lower Mekong River basin.</title>
        <authorList>
            <person name="Xu T."/>
            <person name="Rasmussen-Ivey C.R."/>
            <person name="Moen F.S."/>
            <person name="Fernandez Bravo A."/>
            <person name="Lamy B."/>
            <person name="Beaz-Hidalgo R."/>
            <person name="Khan C.D."/>
            <person name="Castro Escarpulli G."/>
            <person name="Yasin I.S.M."/>
            <person name="Figueras M.J."/>
            <person name="Azzam Sayuti M."/>
            <person name="Karim M.M."/>
            <person name="Alam K.M."/>
            <person name="Le T.T.T."/>
            <person name="Thao N.H.P."/>
            <person name="Addo S."/>
            <person name="Duodu S."/>
            <person name="Ali S."/>
            <person name="Mey S."/>
            <person name="Somony T."/>
            <person name="Liles M.R."/>
        </authorList>
    </citation>
    <scope>NUCLEOTIDE SEQUENCE</scope>
    <source>
        <strain evidence="1">0.14</strain>
    </source>
</reference>
<organism evidence="1 2">
    <name type="scientific">Aeromonas veronii</name>
    <dbReference type="NCBI Taxonomy" id="654"/>
    <lineage>
        <taxon>Bacteria</taxon>
        <taxon>Pseudomonadati</taxon>
        <taxon>Pseudomonadota</taxon>
        <taxon>Gammaproteobacteria</taxon>
        <taxon>Aeromonadales</taxon>
        <taxon>Aeromonadaceae</taxon>
        <taxon>Aeromonas</taxon>
    </lineage>
</organism>
<dbReference type="Proteomes" id="UP001204061">
    <property type="component" value="Unassembled WGS sequence"/>
</dbReference>
<comment type="caution">
    <text evidence="1">The sequence shown here is derived from an EMBL/GenBank/DDBJ whole genome shotgun (WGS) entry which is preliminary data.</text>
</comment>
<dbReference type="RefSeq" id="WP_257726390.1">
    <property type="nucleotide sequence ID" value="NZ_JANLFC010000140.1"/>
</dbReference>
<protein>
    <submittedName>
        <fullName evidence="1">Toll/interleukin-1 receptor domain-containing protein</fullName>
    </submittedName>
</protein>
<accession>A0AAW5ME12</accession>
<evidence type="ECO:0000313" key="1">
    <source>
        <dbReference type="EMBL" id="MCR4451479.1"/>
    </source>
</evidence>
<keyword evidence="1" id="KW-0675">Receptor</keyword>
<proteinExistence type="predicted"/>
<sequence length="284" mass="32410">MFLDLKVENVVPSASVWSDSDVASYKAKKDRIAIRLEEYLLNGSNLLDAAKIQQSVFPESDIDVFISHSHSDEDQAIRIALSMEEIGLKPFVDSCVWGYADELLQKIDDKFCIPPGWQNYSYGLRNRTTTNVHLILNAALQQMIHRSELFVFLGTESSIKIDEYMSDVERLSSPWIFSELMFAQNVERTERKQFGAGLEAYRDLNKASVGDKHFEFRYLLPQSTYTMDYKQFIQWLSSAPPLDGSDTILDGSDFIRRISGLQHVDKLYVELGVDAKLLQASRLS</sequence>